<dbReference type="InterPro" id="IPR027409">
    <property type="entry name" value="GroEL-like_apical_dom_sf"/>
</dbReference>
<evidence type="ECO:0000256" key="6">
    <source>
        <dbReference type="RuleBase" id="RU000418"/>
    </source>
</evidence>
<dbReference type="Proteomes" id="UP001154402">
    <property type="component" value="Chromosome"/>
</dbReference>
<keyword evidence="5" id="KW-0413">Isomerase</keyword>
<dbReference type="Gene3D" id="1.10.560.10">
    <property type="entry name" value="GroEL-like equatorial domain"/>
    <property type="match status" value="1"/>
</dbReference>
<dbReference type="Gene3D" id="3.50.7.10">
    <property type="entry name" value="GroEL"/>
    <property type="match status" value="1"/>
</dbReference>
<evidence type="ECO:0000256" key="7">
    <source>
        <dbReference type="RuleBase" id="RU000419"/>
    </source>
</evidence>
<keyword evidence="2" id="KW-0547">Nucleotide-binding</keyword>
<evidence type="ECO:0000313" key="9">
    <source>
        <dbReference type="Proteomes" id="UP000000795"/>
    </source>
</evidence>
<dbReference type="InterPro" id="IPR027413">
    <property type="entry name" value="GROEL-like_equatorial_sf"/>
</dbReference>
<keyword evidence="4" id="KW-0143">Chaperone</keyword>
<evidence type="ECO:0000313" key="8">
    <source>
        <dbReference type="EMBL" id="CAP04304.1"/>
    </source>
</evidence>
<dbReference type="InterPro" id="IPR002423">
    <property type="entry name" value="Cpn60/GroEL/TCP-1"/>
</dbReference>
<evidence type="ECO:0000256" key="5">
    <source>
        <dbReference type="ARBA" id="ARBA00023235"/>
    </source>
</evidence>
<sequence>MSNSFRDQEQGLQAVLRAARVISHMFSQTIGPYGFSTIVHNVQDTRTTQDSQSMLKDILFPDVFENIGMKLIRDTALGTRMRFGDGAKTTALLIEALLAEGMTGIQKGLDPHEIHRGMLLAEKKIQEVFYRETFPLSDLEHTVYVSSIARRFNSEIASVLSSAVGYGGKNGYYIVEEHEESETYWHAEEHAVWDFGYASPYFITHAETGTVEYSQVYILVSEHPLHYSNPSFLTFLQSVVQAGKTPLVIVAEAFDKELLAMLEMNQIERVFPVCAVKVSGKHARESLEDIAVLTGATLLSEMDFEDSEEERIANRLGFVAGICVSSTSLCVPRETDNKQRVAEHCAFLQDKLSFSQEEEASARLRRRLARLSSGEVCIHIAADCIPQEEIGYITSSIRAMTESLRSGCLPGGGCAFIRAAREISVPLALSPSERFGFLAVLSAAEKPFRAIVTRSGRVEEEVFSEVFSQADWRVGFNGVSGFVEDIVSQGICDGASCIQHALSHAVGTTGLLLTSALFIASQEPMLREENSEE</sequence>
<dbReference type="PANTHER" id="PTHR45633">
    <property type="entry name" value="60 KDA HEAT SHOCK PROTEIN, MITOCHONDRIAL"/>
    <property type="match status" value="1"/>
</dbReference>
<dbReference type="GO" id="GO:0005524">
    <property type="term" value="F:ATP binding"/>
    <property type="evidence" value="ECO:0007669"/>
    <property type="project" value="UniProtKB-KW"/>
</dbReference>
<dbReference type="FunFam" id="3.50.7.10:FF:000001">
    <property type="entry name" value="60 kDa chaperonin"/>
    <property type="match status" value="1"/>
</dbReference>
<dbReference type="KEGG" id="ctb:CTL0867"/>
<organism evidence="8">
    <name type="scientific">Chlamydia trachomatis serovar L2 (strain ATCC VR-902B / DSM 19102 / 434/Bu)</name>
    <dbReference type="NCBI Taxonomy" id="471472"/>
    <lineage>
        <taxon>Bacteria</taxon>
        <taxon>Pseudomonadati</taxon>
        <taxon>Chlamydiota</taxon>
        <taxon>Chlamydiia</taxon>
        <taxon>Chlamydiales</taxon>
        <taxon>Chlamydiaceae</taxon>
        <taxon>Chlamydia/Chlamydophila group</taxon>
        <taxon>Chlamydia</taxon>
    </lineage>
</organism>
<dbReference type="Pfam" id="PF00118">
    <property type="entry name" value="Cpn60_TCP1"/>
    <property type="match status" value="1"/>
</dbReference>
<dbReference type="InterPro" id="IPR001844">
    <property type="entry name" value="Cpn60/GroEL"/>
</dbReference>
<dbReference type="NCBIfam" id="NF038370">
    <property type="entry name" value="GroEL2_Chlamy"/>
    <property type="match status" value="1"/>
</dbReference>
<dbReference type="GO" id="GO:0140662">
    <property type="term" value="F:ATP-dependent protein folding chaperone"/>
    <property type="evidence" value="ECO:0007669"/>
    <property type="project" value="InterPro"/>
</dbReference>
<dbReference type="AlphaFoldDB" id="A0A0H3MHM1"/>
<dbReference type="EMBL" id="AM884176">
    <property type="protein sequence ID" value="CAP04304.1"/>
    <property type="molecule type" value="Genomic_DNA"/>
</dbReference>
<protein>
    <recommendedName>
        <fullName evidence="7">60 kDa chaperonin</fullName>
    </recommendedName>
</protein>
<dbReference type="SUPFAM" id="SSF48592">
    <property type="entry name" value="GroEL equatorial domain-like"/>
    <property type="match status" value="1"/>
</dbReference>
<evidence type="ECO:0000256" key="1">
    <source>
        <dbReference type="ARBA" id="ARBA00006607"/>
    </source>
</evidence>
<comment type="function">
    <text evidence="7">Together with its co-chaperonin GroES, plays an essential role in assisting protein folding. The GroEL-GroES system forms a nano-cage that allows encapsulation of the non-native substrate proteins and provides a physical environment optimized to promote and accelerate protein folding.</text>
</comment>
<dbReference type="PRINTS" id="PR00298">
    <property type="entry name" value="CHAPERONIN60"/>
</dbReference>
<reference evidence="8" key="1">
    <citation type="journal article" date="2008" name="Genome Res.">
        <title>Chlamydia trachomatis: genome sequence analysis of lymphogranuloma venereum isolates.</title>
        <authorList>
            <person name="Thomson N.R."/>
            <person name="Holden M.T."/>
            <person name="Carder C."/>
            <person name="Lennard N."/>
            <person name="Lockey S.J."/>
            <person name="Marsh P."/>
            <person name="Skipp P."/>
            <person name="O'Connor C.D."/>
            <person name="Goodhead I."/>
            <person name="Norbertzcak H."/>
            <person name="Harris B."/>
            <person name="Ormond D."/>
            <person name="Rance R."/>
            <person name="Quail M.A."/>
            <person name="Parkhill J."/>
            <person name="Stephens R.S."/>
            <person name="Clarke I.N."/>
        </authorList>
    </citation>
    <scope>NUCLEOTIDE SEQUENCE [LARGE SCALE GENOMIC DNA]</scope>
    <source>
        <strain evidence="8">434/Bu</strain>
        <strain evidence="9">434/Bu / ATCC VR-902B</strain>
    </source>
</reference>
<comment type="similarity">
    <text evidence="1 6">Belongs to the chaperonin (HSP60) family.</text>
</comment>
<dbReference type="HOGENOM" id="CLU_016503_6_1_0"/>
<evidence type="ECO:0000256" key="3">
    <source>
        <dbReference type="ARBA" id="ARBA00022840"/>
    </source>
</evidence>
<dbReference type="SUPFAM" id="SSF52029">
    <property type="entry name" value="GroEL apical domain-like"/>
    <property type="match status" value="1"/>
</dbReference>
<dbReference type="PATRIC" id="fig|471472.4.peg.929"/>
<dbReference type="GO" id="GO:0016853">
    <property type="term" value="F:isomerase activity"/>
    <property type="evidence" value="ECO:0007669"/>
    <property type="project" value="UniProtKB-KW"/>
</dbReference>
<dbReference type="RefSeq" id="WP_009873936.1">
    <property type="nucleotide sequence ID" value="NC_010287.1"/>
</dbReference>
<evidence type="ECO:0000256" key="4">
    <source>
        <dbReference type="ARBA" id="ARBA00023186"/>
    </source>
</evidence>
<name>A0A0H3MHM1_CHLT2</name>
<gene>
    <name evidence="8" type="primary">groEL2</name>
    <name evidence="8" type="ordered locus">CTL0867</name>
</gene>
<dbReference type="InterPro" id="IPR027410">
    <property type="entry name" value="TCP-1-like_intermed_sf"/>
</dbReference>
<accession>A0A0H3MHM1</accession>
<evidence type="ECO:0000256" key="2">
    <source>
        <dbReference type="ARBA" id="ARBA00022741"/>
    </source>
</evidence>
<proteinExistence type="inferred from homology"/>
<comment type="subunit">
    <text evidence="7">Forms a cylinder of 14 subunits composed of two heptameric rings stacked back-to-back. Interacts with the co-chaperonin GroES.</text>
</comment>
<keyword evidence="3" id="KW-0067">ATP-binding</keyword>
<dbReference type="GO" id="GO:0042026">
    <property type="term" value="P:protein refolding"/>
    <property type="evidence" value="ECO:0007669"/>
    <property type="project" value="InterPro"/>
</dbReference>
<dbReference type="Gene3D" id="3.30.260.10">
    <property type="entry name" value="TCP-1-like chaperonin intermediate domain"/>
    <property type="match status" value="1"/>
</dbReference>